<dbReference type="PANTHER" id="PTHR35804:SF1">
    <property type="entry name" value="LYSINE EXPORTER LYSO"/>
    <property type="match status" value="1"/>
</dbReference>
<feature type="transmembrane region" description="Helical" evidence="1">
    <location>
        <begin position="148"/>
        <end position="167"/>
    </location>
</feature>
<keyword evidence="1" id="KW-0472">Membrane</keyword>
<evidence type="ECO:0000256" key="1">
    <source>
        <dbReference type="SAM" id="Phobius"/>
    </source>
</evidence>
<evidence type="ECO:0000313" key="3">
    <source>
        <dbReference type="Proteomes" id="UP001209681"/>
    </source>
</evidence>
<feature type="transmembrane region" description="Helical" evidence="1">
    <location>
        <begin position="64"/>
        <end position="89"/>
    </location>
</feature>
<keyword evidence="1" id="KW-0812">Transmembrane</keyword>
<keyword evidence="3" id="KW-1185">Reference proteome</keyword>
<comment type="caution">
    <text evidence="2">The sequence shown here is derived from an EMBL/GenBank/DDBJ whole genome shotgun (WGS) entry which is preliminary data.</text>
</comment>
<evidence type="ECO:0000313" key="2">
    <source>
        <dbReference type="EMBL" id="MCW7752496.1"/>
    </source>
</evidence>
<dbReference type="Pfam" id="PF03956">
    <property type="entry name" value="Lys_export"/>
    <property type="match status" value="1"/>
</dbReference>
<dbReference type="Proteomes" id="UP001209681">
    <property type="component" value="Unassembled WGS sequence"/>
</dbReference>
<reference evidence="2 3" key="1">
    <citation type="submission" date="2022-11" db="EMBL/GenBank/DDBJ databases">
        <title>Desulfobotulus tamanensis H1 sp. nov. - anaerobic, alkaliphilic, sulphate reducing bacterium isolated from terrestrial mud volcano.</title>
        <authorList>
            <person name="Frolova A."/>
            <person name="Merkel A.Y."/>
            <person name="Slobodkin A.I."/>
        </authorList>
    </citation>
    <scope>NUCLEOTIDE SEQUENCE [LARGE SCALE GENOMIC DNA]</scope>
    <source>
        <strain evidence="2 3">H1</strain>
    </source>
</reference>
<accession>A0ABT3N4W3</accession>
<dbReference type="EMBL" id="JAPFPW010000001">
    <property type="protein sequence ID" value="MCW7752496.1"/>
    <property type="molecule type" value="Genomic_DNA"/>
</dbReference>
<sequence length="201" mass="20905">MGSLKIIAAFILGLTAALFLPFSHTIPAEQLSLAALYLLLFLVGAGIGSKKETMSMVRRIRPTLLLLPLAIATGSILFPGMVAALFLPLTFQEGAAIGAGLGYYSLSSILISQMAGETLGLIALLSNIIREIVALTATPLLVRYCGRFSGIAAGGATAMDTTLPVIVRFTGKEYALVALFSGVILTFLTPVLVTSILSCGA</sequence>
<name>A0ABT3N4W3_9BACT</name>
<feature type="transmembrane region" description="Helical" evidence="1">
    <location>
        <begin position="174"/>
        <end position="197"/>
    </location>
</feature>
<dbReference type="RefSeq" id="WP_265423363.1">
    <property type="nucleotide sequence ID" value="NZ_JAPFPW010000001.1"/>
</dbReference>
<keyword evidence="1" id="KW-1133">Transmembrane helix</keyword>
<dbReference type="InterPro" id="IPR005642">
    <property type="entry name" value="LysO"/>
</dbReference>
<organism evidence="2 3">
    <name type="scientific">Desulfobotulus pelophilus</name>
    <dbReference type="NCBI Taxonomy" id="2823377"/>
    <lineage>
        <taxon>Bacteria</taxon>
        <taxon>Pseudomonadati</taxon>
        <taxon>Thermodesulfobacteriota</taxon>
        <taxon>Desulfobacteria</taxon>
        <taxon>Desulfobacterales</taxon>
        <taxon>Desulfobacteraceae</taxon>
        <taxon>Desulfobotulus</taxon>
    </lineage>
</organism>
<feature type="transmembrane region" description="Helical" evidence="1">
    <location>
        <begin position="35"/>
        <end position="52"/>
    </location>
</feature>
<protein>
    <submittedName>
        <fullName evidence="2">Lysine exporter LysO family protein</fullName>
    </submittedName>
</protein>
<gene>
    <name evidence="2" type="ORF">OOT00_00690</name>
</gene>
<proteinExistence type="predicted"/>
<dbReference type="PANTHER" id="PTHR35804">
    <property type="entry name" value="LYSINE EXPORTER LYSO"/>
    <property type="match status" value="1"/>
</dbReference>